<keyword evidence="2" id="KW-1185">Reference proteome</keyword>
<organism evidence="1 2">
    <name type="scientific">Kaistia defluvii</name>
    <dbReference type="NCBI Taxonomy" id="410841"/>
    <lineage>
        <taxon>Bacteria</taxon>
        <taxon>Pseudomonadati</taxon>
        <taxon>Pseudomonadota</taxon>
        <taxon>Alphaproteobacteria</taxon>
        <taxon>Hyphomicrobiales</taxon>
        <taxon>Kaistiaceae</taxon>
        <taxon>Kaistia</taxon>
    </lineage>
</organism>
<evidence type="ECO:0000313" key="2">
    <source>
        <dbReference type="Proteomes" id="UP001549321"/>
    </source>
</evidence>
<reference evidence="1 2" key="1">
    <citation type="submission" date="2024-06" db="EMBL/GenBank/DDBJ databases">
        <title>Sorghum-associated microbial communities from plants grown in Nebraska, USA.</title>
        <authorList>
            <person name="Schachtman D."/>
        </authorList>
    </citation>
    <scope>NUCLEOTIDE SEQUENCE [LARGE SCALE GENOMIC DNA]</scope>
    <source>
        <strain evidence="1 2">3207</strain>
    </source>
</reference>
<dbReference type="Proteomes" id="UP001549321">
    <property type="component" value="Unassembled WGS sequence"/>
</dbReference>
<dbReference type="EMBL" id="JBEPSM010000003">
    <property type="protein sequence ID" value="MET4635578.1"/>
    <property type="molecule type" value="Genomic_DNA"/>
</dbReference>
<name>A0ABV2R4F5_9HYPH</name>
<proteinExistence type="predicted"/>
<gene>
    <name evidence="1" type="ORF">ABIE08_003529</name>
</gene>
<accession>A0ABV2R4F5</accession>
<comment type="caution">
    <text evidence="1">The sequence shown here is derived from an EMBL/GenBank/DDBJ whole genome shotgun (WGS) entry which is preliminary data.</text>
</comment>
<dbReference type="RefSeq" id="WP_354553061.1">
    <property type="nucleotide sequence ID" value="NZ_JBEPSM010000003.1"/>
</dbReference>
<protein>
    <submittedName>
        <fullName evidence="1">Uncharacterized protein</fullName>
    </submittedName>
</protein>
<sequence>MPQQTFHRVVGLGKICRAKHNIERKWTEYRRTSLRATTDCLTRTVFDWQATPYPALLEYLRRDFRGMFELADLGMFEGRVINERYGTLHRHDFPDNPDLAQHYAAARSRHDHLCNKTRRAVTDPLPTLFVRYGALAPDEERELRDAIAALRPGRTFALALIDDDDQPLSDPNEEWQGNHDYWHRALSQYSVRSEVPMRTLLPKIAREQALRIAGHIRHFRF</sequence>
<evidence type="ECO:0000313" key="1">
    <source>
        <dbReference type="EMBL" id="MET4635578.1"/>
    </source>
</evidence>